<dbReference type="GO" id="GO:0016787">
    <property type="term" value="F:hydrolase activity"/>
    <property type="evidence" value="ECO:0007669"/>
    <property type="project" value="UniProtKB-KW"/>
</dbReference>
<dbReference type="PANTHER" id="PTHR24031">
    <property type="entry name" value="RNA HELICASE"/>
    <property type="match status" value="1"/>
</dbReference>
<keyword evidence="3 5" id="KW-0067">ATP-binding</keyword>
<dbReference type="GO" id="GO:0005524">
    <property type="term" value="F:ATP binding"/>
    <property type="evidence" value="ECO:0007669"/>
    <property type="project" value="UniProtKB-UniRule"/>
</dbReference>
<feature type="domain" description="Helicase ATP-binding" evidence="8">
    <location>
        <begin position="151"/>
        <end position="379"/>
    </location>
</feature>
<dbReference type="SMART" id="SM00487">
    <property type="entry name" value="DEXDc"/>
    <property type="match status" value="1"/>
</dbReference>
<keyword evidence="2 5" id="KW-0378">Hydrolase</keyword>
<dbReference type="AlphaFoldDB" id="A0A482XP84"/>
<dbReference type="InterPro" id="IPR027417">
    <property type="entry name" value="P-loop_NTPase"/>
</dbReference>
<dbReference type="FunCoup" id="A0A482XP84">
    <property type="interactions" value="2127"/>
</dbReference>
<evidence type="ECO:0000256" key="3">
    <source>
        <dbReference type="ARBA" id="ARBA00022840"/>
    </source>
</evidence>
<sequence>MVKVKNKGKRLSWKPVEIDGSLFTDGGCEGLVGIEELTDYELTEENEVIDRNSKIKSKKVKKGKVDKKKKVKVEPKNIVKGLNTFTVTHSGDNCEVEGVETVCESIEESSGTIPEESFYPWTNIHVPKVIAKSLLEEGFTEPTEIQSNCIPPALKGRKDILGAAETGSGKTLAFGIPILYGIMKQKEKEQNQDENQIEEGDEEEEEEEEEEIDESADGIGCVKVMNLGPASRNMSDGQCRPLALVLTPTRELAMQINKHLLVAARYTGIKVAVLVGGMSVDKQKRLLRRMPEIVVATPGRLWDLVKTGEVIATNVRFLAIDEADRMTEVNHFPELRSLLELLNTDQASCKHRQNFIFSATLTMVHELPKHVKKKLEKQKKKGKITTDQTEGKLGKLVDLVGAKSAKVVDLTRREAVAQTLTETRVQCASPEDKDAQLYLFLKRNPARTLVFCNSIGCVKRLASLLTILDCHPLPLHASMPQRQRLKNLDRFREKEDAVLLATDVAARGLDIARVAHVAHFQVPRTAEAYVHRSGRTARAKQRGLTVLFMQPQEMDAYRKLCRTLGRNEKDMDDLPVEGELLAAIKERIRLARDIERLEQRVKRDQSKRGWLERAAREMDMLVDEEEVVHGGGGEGEKEREQLIVKRRRLSELLKTPIRPRMNNLRYPLLG</sequence>
<evidence type="ECO:0000256" key="6">
    <source>
        <dbReference type="SAM" id="Coils"/>
    </source>
</evidence>
<dbReference type="STRING" id="195883.A0A482XP84"/>
<dbReference type="InterPro" id="IPR011545">
    <property type="entry name" value="DEAD/DEAH_box_helicase_dom"/>
</dbReference>
<dbReference type="GO" id="GO:0003724">
    <property type="term" value="F:RNA helicase activity"/>
    <property type="evidence" value="ECO:0007669"/>
    <property type="project" value="UniProtKB-EC"/>
</dbReference>
<keyword evidence="4 5" id="KW-0694">RNA-binding</keyword>
<dbReference type="EMBL" id="QKKF02003370">
    <property type="protein sequence ID" value="RZF47753.1"/>
    <property type="molecule type" value="Genomic_DNA"/>
</dbReference>
<evidence type="ECO:0000256" key="1">
    <source>
        <dbReference type="ARBA" id="ARBA00022741"/>
    </source>
</evidence>
<comment type="similarity">
    <text evidence="5">Belongs to the DEAD box helicase family.</text>
</comment>
<dbReference type="CDD" id="cd17946">
    <property type="entry name" value="DEADc_DDX24"/>
    <property type="match status" value="1"/>
</dbReference>
<dbReference type="GO" id="GO:0003723">
    <property type="term" value="F:RNA binding"/>
    <property type="evidence" value="ECO:0007669"/>
    <property type="project" value="UniProtKB-UniRule"/>
</dbReference>
<name>A0A482XP84_LAOST</name>
<dbReference type="SMART" id="SM00490">
    <property type="entry name" value="HELICc"/>
    <property type="match status" value="1"/>
</dbReference>
<evidence type="ECO:0000256" key="2">
    <source>
        <dbReference type="ARBA" id="ARBA00022801"/>
    </source>
</evidence>
<dbReference type="SUPFAM" id="SSF52540">
    <property type="entry name" value="P-loop containing nucleoside triphosphate hydrolases"/>
    <property type="match status" value="2"/>
</dbReference>
<comment type="caution">
    <text evidence="10">The sequence shown here is derived from an EMBL/GenBank/DDBJ whole genome shotgun (WGS) entry which is preliminary data.</text>
</comment>
<evidence type="ECO:0000259" key="9">
    <source>
        <dbReference type="PROSITE" id="PS51194"/>
    </source>
</evidence>
<evidence type="ECO:0000259" key="8">
    <source>
        <dbReference type="PROSITE" id="PS51192"/>
    </source>
</evidence>
<dbReference type="InterPro" id="IPR014001">
    <property type="entry name" value="Helicase_ATP-bd"/>
</dbReference>
<dbReference type="Pfam" id="PF00270">
    <property type="entry name" value="DEAD"/>
    <property type="match status" value="1"/>
</dbReference>
<evidence type="ECO:0000313" key="11">
    <source>
        <dbReference type="Proteomes" id="UP000291343"/>
    </source>
</evidence>
<dbReference type="InterPro" id="IPR001650">
    <property type="entry name" value="Helicase_C-like"/>
</dbReference>
<accession>A0A482XP84</accession>
<feature type="coiled-coil region" evidence="6">
    <location>
        <begin position="580"/>
        <end position="607"/>
    </location>
</feature>
<evidence type="ECO:0000256" key="5">
    <source>
        <dbReference type="RuleBase" id="RU365068"/>
    </source>
</evidence>
<comment type="function">
    <text evidence="5">RNA helicase.</text>
</comment>
<keyword evidence="6" id="KW-0175">Coiled coil</keyword>
<dbReference type="PROSITE" id="PS51192">
    <property type="entry name" value="HELICASE_ATP_BIND_1"/>
    <property type="match status" value="1"/>
</dbReference>
<keyword evidence="1 5" id="KW-0547">Nucleotide-binding</keyword>
<keyword evidence="11" id="KW-1185">Reference proteome</keyword>
<keyword evidence="5" id="KW-0347">Helicase</keyword>
<dbReference type="SMR" id="A0A482XP84"/>
<dbReference type="EC" id="3.6.4.13" evidence="5"/>
<evidence type="ECO:0000313" key="10">
    <source>
        <dbReference type="EMBL" id="RZF47753.1"/>
    </source>
</evidence>
<dbReference type="Gene3D" id="3.40.50.300">
    <property type="entry name" value="P-loop containing nucleotide triphosphate hydrolases"/>
    <property type="match status" value="2"/>
</dbReference>
<dbReference type="Pfam" id="PF00271">
    <property type="entry name" value="Helicase_C"/>
    <property type="match status" value="1"/>
</dbReference>
<feature type="compositionally biased region" description="Acidic residues" evidence="7">
    <location>
        <begin position="195"/>
        <end position="215"/>
    </location>
</feature>
<protein>
    <recommendedName>
        <fullName evidence="5">ATP-dependent RNA helicase</fullName>
        <ecNumber evidence="5">3.6.4.13</ecNumber>
    </recommendedName>
</protein>
<feature type="domain" description="Helicase C-terminal" evidence="9">
    <location>
        <begin position="433"/>
        <end position="582"/>
    </location>
</feature>
<dbReference type="PROSITE" id="PS51194">
    <property type="entry name" value="HELICASE_CTER"/>
    <property type="match status" value="1"/>
</dbReference>
<dbReference type="CDD" id="cd18787">
    <property type="entry name" value="SF2_C_DEAD"/>
    <property type="match status" value="1"/>
</dbReference>
<dbReference type="Proteomes" id="UP000291343">
    <property type="component" value="Unassembled WGS sequence"/>
</dbReference>
<dbReference type="OrthoDB" id="4310724at2759"/>
<gene>
    <name evidence="10" type="ORF">LSTR_LSTR006017</name>
</gene>
<comment type="catalytic activity">
    <reaction evidence="5">
        <text>ATP + H2O = ADP + phosphate + H(+)</text>
        <dbReference type="Rhea" id="RHEA:13065"/>
        <dbReference type="ChEBI" id="CHEBI:15377"/>
        <dbReference type="ChEBI" id="CHEBI:15378"/>
        <dbReference type="ChEBI" id="CHEBI:30616"/>
        <dbReference type="ChEBI" id="CHEBI:43474"/>
        <dbReference type="ChEBI" id="CHEBI:456216"/>
        <dbReference type="EC" id="3.6.4.13"/>
    </reaction>
</comment>
<comment type="domain">
    <text evidence="5">The Q motif is unique to and characteristic of the DEAD box family of RNA helicases and controls ATP binding and hydrolysis.</text>
</comment>
<evidence type="ECO:0000256" key="4">
    <source>
        <dbReference type="ARBA" id="ARBA00022884"/>
    </source>
</evidence>
<proteinExistence type="inferred from homology"/>
<dbReference type="InParanoid" id="A0A482XP84"/>
<organism evidence="10 11">
    <name type="scientific">Laodelphax striatellus</name>
    <name type="common">Small brown planthopper</name>
    <name type="synonym">Delphax striatella</name>
    <dbReference type="NCBI Taxonomy" id="195883"/>
    <lineage>
        <taxon>Eukaryota</taxon>
        <taxon>Metazoa</taxon>
        <taxon>Ecdysozoa</taxon>
        <taxon>Arthropoda</taxon>
        <taxon>Hexapoda</taxon>
        <taxon>Insecta</taxon>
        <taxon>Pterygota</taxon>
        <taxon>Neoptera</taxon>
        <taxon>Paraneoptera</taxon>
        <taxon>Hemiptera</taxon>
        <taxon>Auchenorrhyncha</taxon>
        <taxon>Fulgoroidea</taxon>
        <taxon>Delphacidae</taxon>
        <taxon>Criomorphinae</taxon>
        <taxon>Laodelphax</taxon>
    </lineage>
</organism>
<evidence type="ECO:0000256" key="7">
    <source>
        <dbReference type="SAM" id="MobiDB-lite"/>
    </source>
</evidence>
<feature type="region of interest" description="Disordered" evidence="7">
    <location>
        <begin position="187"/>
        <end position="215"/>
    </location>
</feature>
<reference evidence="10 11" key="1">
    <citation type="journal article" date="2017" name="Gigascience">
        <title>Genome sequence of the small brown planthopper, Laodelphax striatellus.</title>
        <authorList>
            <person name="Zhu J."/>
            <person name="Jiang F."/>
            <person name="Wang X."/>
            <person name="Yang P."/>
            <person name="Bao Y."/>
            <person name="Zhao W."/>
            <person name="Wang W."/>
            <person name="Lu H."/>
            <person name="Wang Q."/>
            <person name="Cui N."/>
            <person name="Li J."/>
            <person name="Chen X."/>
            <person name="Luo L."/>
            <person name="Yu J."/>
            <person name="Kang L."/>
            <person name="Cui F."/>
        </authorList>
    </citation>
    <scope>NUCLEOTIDE SEQUENCE [LARGE SCALE GENOMIC DNA]</scope>
    <source>
        <strain evidence="10">Lst14</strain>
    </source>
</reference>